<proteinExistence type="predicted"/>
<dbReference type="EMBL" id="CADIKM010000066">
    <property type="protein sequence ID" value="CAB3804615.1"/>
    <property type="molecule type" value="Genomic_DNA"/>
</dbReference>
<name>A0A6S7BLC9_9BURK</name>
<organism evidence="2 3">
    <name type="scientific">Pararobbsia alpina</name>
    <dbReference type="NCBI Taxonomy" id="621374"/>
    <lineage>
        <taxon>Bacteria</taxon>
        <taxon>Pseudomonadati</taxon>
        <taxon>Pseudomonadota</taxon>
        <taxon>Betaproteobacteria</taxon>
        <taxon>Burkholderiales</taxon>
        <taxon>Burkholderiaceae</taxon>
        <taxon>Pararobbsia</taxon>
    </lineage>
</organism>
<gene>
    <name evidence="2" type="ORF">LMG28138_05543</name>
</gene>
<sequence>MTTIPKLNPGDEAEPGVDGTGEDICPDCNGTGKREEKIVRPVAAPARS</sequence>
<reference evidence="2 3" key="1">
    <citation type="submission" date="2020-04" db="EMBL/GenBank/DDBJ databases">
        <authorList>
            <person name="De Canck E."/>
        </authorList>
    </citation>
    <scope>NUCLEOTIDE SEQUENCE [LARGE SCALE GENOMIC DNA]</scope>
    <source>
        <strain evidence="2 3">LMG 28138</strain>
    </source>
</reference>
<evidence type="ECO:0000313" key="3">
    <source>
        <dbReference type="Proteomes" id="UP000494115"/>
    </source>
</evidence>
<feature type="region of interest" description="Disordered" evidence="1">
    <location>
        <begin position="1"/>
        <end position="48"/>
    </location>
</feature>
<dbReference type="RefSeq" id="WP_175108099.1">
    <property type="nucleotide sequence ID" value="NZ_CADIKM010000066.1"/>
</dbReference>
<dbReference type="AlphaFoldDB" id="A0A6S7BLC9"/>
<dbReference type="Proteomes" id="UP000494115">
    <property type="component" value="Unassembled WGS sequence"/>
</dbReference>
<keyword evidence="3" id="KW-1185">Reference proteome</keyword>
<protein>
    <submittedName>
        <fullName evidence="2">Uncharacterized protein</fullName>
    </submittedName>
</protein>
<accession>A0A6S7BLC9</accession>
<evidence type="ECO:0000313" key="2">
    <source>
        <dbReference type="EMBL" id="CAB3804615.1"/>
    </source>
</evidence>
<evidence type="ECO:0000256" key="1">
    <source>
        <dbReference type="SAM" id="MobiDB-lite"/>
    </source>
</evidence>
<feature type="compositionally biased region" description="Acidic residues" evidence="1">
    <location>
        <begin position="11"/>
        <end position="25"/>
    </location>
</feature>